<reference evidence="1" key="1">
    <citation type="submission" date="2021-08" db="EMBL/GenBank/DDBJ databases">
        <title>The first chromosome-level gecko genome reveals the dynamic sex chromosomes of Neotropical dwarf geckos (Sphaerodactylidae: Sphaerodactylus).</title>
        <authorList>
            <person name="Pinto B.J."/>
            <person name="Keating S.E."/>
            <person name="Gamble T."/>
        </authorList>
    </citation>
    <scope>NUCLEOTIDE SEQUENCE</scope>
    <source>
        <strain evidence="1">TG3544</strain>
    </source>
</reference>
<proteinExistence type="predicted"/>
<dbReference type="EMBL" id="CM037619">
    <property type="protein sequence ID" value="KAH8007244.1"/>
    <property type="molecule type" value="Genomic_DNA"/>
</dbReference>
<dbReference type="Proteomes" id="UP000827872">
    <property type="component" value="Linkage Group LG06"/>
</dbReference>
<keyword evidence="2" id="KW-1185">Reference proteome</keyword>
<protein>
    <submittedName>
        <fullName evidence="1">Uncharacterized protein</fullName>
    </submittedName>
</protein>
<name>A0ACB8FQ96_9SAUR</name>
<comment type="caution">
    <text evidence="1">The sequence shown here is derived from an EMBL/GenBank/DDBJ whole genome shotgun (WGS) entry which is preliminary data.</text>
</comment>
<gene>
    <name evidence="1" type="ORF">K3G42_019179</name>
</gene>
<evidence type="ECO:0000313" key="2">
    <source>
        <dbReference type="Proteomes" id="UP000827872"/>
    </source>
</evidence>
<accession>A0ACB8FQ96</accession>
<organism evidence="1 2">
    <name type="scientific">Sphaerodactylus townsendi</name>
    <dbReference type="NCBI Taxonomy" id="933632"/>
    <lineage>
        <taxon>Eukaryota</taxon>
        <taxon>Metazoa</taxon>
        <taxon>Chordata</taxon>
        <taxon>Craniata</taxon>
        <taxon>Vertebrata</taxon>
        <taxon>Euteleostomi</taxon>
        <taxon>Lepidosauria</taxon>
        <taxon>Squamata</taxon>
        <taxon>Bifurcata</taxon>
        <taxon>Gekkota</taxon>
        <taxon>Sphaerodactylidae</taxon>
        <taxon>Sphaerodactylus</taxon>
    </lineage>
</organism>
<evidence type="ECO:0000313" key="1">
    <source>
        <dbReference type="EMBL" id="KAH8007244.1"/>
    </source>
</evidence>
<sequence length="86" mass="9256">MDVLDEIDGLQEFFEGQDVLGTSEDAIADTHMLEEFIGSELEVFGNRPSKLPDSPPDSGSEPCSPPQSKDLKADLIIAFGLTSLSD</sequence>